<dbReference type="VEuPathDB" id="FungiDB:PTTG_29658"/>
<organism evidence="1">
    <name type="scientific">Puccinia triticina (isolate 1-1 / race 1 (BBBD))</name>
    <name type="common">Brown leaf rust fungus</name>
    <dbReference type="NCBI Taxonomy" id="630390"/>
    <lineage>
        <taxon>Eukaryota</taxon>
        <taxon>Fungi</taxon>
        <taxon>Dikarya</taxon>
        <taxon>Basidiomycota</taxon>
        <taxon>Pucciniomycotina</taxon>
        <taxon>Pucciniomycetes</taxon>
        <taxon>Pucciniales</taxon>
        <taxon>Pucciniaceae</taxon>
        <taxon>Puccinia</taxon>
    </lineage>
</organism>
<evidence type="ECO:0000313" key="1">
    <source>
        <dbReference type="EMBL" id="OAV86933.1"/>
    </source>
</evidence>
<dbReference type="AlphaFoldDB" id="A0A180G4Z5"/>
<keyword evidence="3" id="KW-1185">Reference proteome</keyword>
<accession>A0A180G4Z5</accession>
<name>A0A180G4Z5_PUCT1</name>
<dbReference type="EnsemblFungi" id="PTTG_29658-t43_1">
    <property type="protein sequence ID" value="PTTG_29658-t43_1-p1"/>
    <property type="gene ID" value="PTTG_29658"/>
</dbReference>
<reference evidence="2" key="4">
    <citation type="submission" date="2025-05" db="UniProtKB">
        <authorList>
            <consortium name="EnsemblFungi"/>
        </authorList>
    </citation>
    <scope>IDENTIFICATION</scope>
    <source>
        <strain evidence="2">isolate 1-1 / race 1 (BBBD)</strain>
    </source>
</reference>
<evidence type="ECO:0000313" key="2">
    <source>
        <dbReference type="EnsemblFungi" id="PTTG_29658-t43_1-p1"/>
    </source>
</evidence>
<sequence>MLCDVIEGGPIGEKQSIIREPSSKLGRKRPSYSSWLALPLGMLAFKTFQSRIYHSRRPLCLESSGDGQGIPRGFQRQARLNGRLCGIRQGNNTLPRQPPPSCRQSYPKNFALFAASDLSTPKNASRRKPPAVFRENRPRRLKLQIRLLQSTPGFSPPYKIFNSFKDYALIPALRPRRFAPRMARPAPMDYDANWRRPKALSPPATYEPRVI</sequence>
<proteinExistence type="predicted"/>
<dbReference type="Proteomes" id="UP000005240">
    <property type="component" value="Unassembled WGS sequence"/>
</dbReference>
<evidence type="ECO:0000313" key="3">
    <source>
        <dbReference type="Proteomes" id="UP000005240"/>
    </source>
</evidence>
<protein>
    <submittedName>
        <fullName evidence="1 2">Uncharacterized protein</fullName>
    </submittedName>
</protein>
<reference evidence="1" key="2">
    <citation type="submission" date="2016-05" db="EMBL/GenBank/DDBJ databases">
        <title>Comparative analysis highlights variable genome content of wheat rusts and divergence of the mating loci.</title>
        <authorList>
            <person name="Cuomo C.A."/>
            <person name="Bakkeren G."/>
            <person name="Szabo L."/>
            <person name="Khalil H."/>
            <person name="Joly D."/>
            <person name="Goldberg J."/>
            <person name="Young S."/>
            <person name="Zeng Q."/>
            <person name="Fellers J."/>
        </authorList>
    </citation>
    <scope>NUCLEOTIDE SEQUENCE [LARGE SCALE GENOMIC DNA]</scope>
    <source>
        <strain evidence="1">1-1 BBBD Race 1</strain>
    </source>
</reference>
<reference evidence="1" key="1">
    <citation type="submission" date="2009-11" db="EMBL/GenBank/DDBJ databases">
        <authorList>
            <consortium name="The Broad Institute Genome Sequencing Platform"/>
            <person name="Ward D."/>
            <person name="Feldgarden M."/>
            <person name="Earl A."/>
            <person name="Young S.K."/>
            <person name="Zeng Q."/>
            <person name="Koehrsen M."/>
            <person name="Alvarado L."/>
            <person name="Berlin A."/>
            <person name="Bochicchio J."/>
            <person name="Borenstein D."/>
            <person name="Chapman S.B."/>
            <person name="Chen Z."/>
            <person name="Engels R."/>
            <person name="Freedman E."/>
            <person name="Gellesch M."/>
            <person name="Goldberg J."/>
            <person name="Griggs A."/>
            <person name="Gujja S."/>
            <person name="Heilman E."/>
            <person name="Heiman D."/>
            <person name="Hepburn T."/>
            <person name="Howarth C."/>
            <person name="Jen D."/>
            <person name="Larson L."/>
            <person name="Lewis B."/>
            <person name="Mehta T."/>
            <person name="Park D."/>
            <person name="Pearson M."/>
            <person name="Roberts A."/>
            <person name="Saif S."/>
            <person name="Shea T."/>
            <person name="Shenoy N."/>
            <person name="Sisk P."/>
            <person name="Stolte C."/>
            <person name="Sykes S."/>
            <person name="Thomson T."/>
            <person name="Walk T."/>
            <person name="White J."/>
            <person name="Yandava C."/>
            <person name="Izard J."/>
            <person name="Baranova O.V."/>
            <person name="Blanton J.M."/>
            <person name="Tanner A.C."/>
            <person name="Dewhirst F.E."/>
            <person name="Haas B."/>
            <person name="Nusbaum C."/>
            <person name="Birren B."/>
        </authorList>
    </citation>
    <scope>NUCLEOTIDE SEQUENCE [LARGE SCALE GENOMIC DNA]</scope>
    <source>
        <strain evidence="1">1-1 BBBD Race 1</strain>
    </source>
</reference>
<dbReference type="EMBL" id="ADAS02000701">
    <property type="protein sequence ID" value="OAV86933.1"/>
    <property type="molecule type" value="Genomic_DNA"/>
</dbReference>
<reference evidence="2 3" key="3">
    <citation type="journal article" date="2017" name="G3 (Bethesda)">
        <title>Comparative analysis highlights variable genome content of wheat rusts and divergence of the mating loci.</title>
        <authorList>
            <person name="Cuomo C.A."/>
            <person name="Bakkeren G."/>
            <person name="Khalil H.B."/>
            <person name="Panwar V."/>
            <person name="Joly D."/>
            <person name="Linning R."/>
            <person name="Sakthikumar S."/>
            <person name="Song X."/>
            <person name="Adiconis X."/>
            <person name="Fan L."/>
            <person name="Goldberg J.M."/>
            <person name="Levin J.Z."/>
            <person name="Young S."/>
            <person name="Zeng Q."/>
            <person name="Anikster Y."/>
            <person name="Bruce M."/>
            <person name="Wang M."/>
            <person name="Yin C."/>
            <person name="McCallum B."/>
            <person name="Szabo L.J."/>
            <person name="Hulbert S."/>
            <person name="Chen X."/>
            <person name="Fellers J.P."/>
        </authorList>
    </citation>
    <scope>NUCLEOTIDE SEQUENCE</scope>
    <source>
        <strain evidence="2">isolate 1-1 / race 1 (BBBD)</strain>
        <strain evidence="3">Isolate 1-1 / race 1 (BBBD)</strain>
    </source>
</reference>
<gene>
    <name evidence="1" type="ORF">PTTG_29658</name>
</gene>